<keyword evidence="4" id="KW-1185">Reference proteome</keyword>
<feature type="transmembrane region" description="Helical" evidence="1">
    <location>
        <begin position="12"/>
        <end position="36"/>
    </location>
</feature>
<keyword evidence="1" id="KW-0812">Transmembrane</keyword>
<organism evidence="2 4">
    <name type="scientific">Medicago truncatula</name>
    <name type="common">Barrel medic</name>
    <name type="synonym">Medicago tribuloides</name>
    <dbReference type="NCBI Taxonomy" id="3880"/>
    <lineage>
        <taxon>Eukaryota</taxon>
        <taxon>Viridiplantae</taxon>
        <taxon>Streptophyta</taxon>
        <taxon>Embryophyta</taxon>
        <taxon>Tracheophyta</taxon>
        <taxon>Spermatophyta</taxon>
        <taxon>Magnoliopsida</taxon>
        <taxon>eudicotyledons</taxon>
        <taxon>Gunneridae</taxon>
        <taxon>Pentapetalae</taxon>
        <taxon>rosids</taxon>
        <taxon>fabids</taxon>
        <taxon>Fabales</taxon>
        <taxon>Fabaceae</taxon>
        <taxon>Papilionoideae</taxon>
        <taxon>50 kb inversion clade</taxon>
        <taxon>NPAAA clade</taxon>
        <taxon>Hologalegina</taxon>
        <taxon>IRL clade</taxon>
        <taxon>Trifolieae</taxon>
        <taxon>Medicago</taxon>
    </lineage>
</organism>
<protein>
    <submittedName>
        <fullName evidence="2">LCR-like protein</fullName>
    </submittedName>
</protein>
<reference evidence="2 4" key="2">
    <citation type="journal article" date="2014" name="BMC Genomics">
        <title>An improved genome release (version Mt4.0) for the model legume Medicago truncatula.</title>
        <authorList>
            <person name="Tang H."/>
            <person name="Krishnakumar V."/>
            <person name="Bidwell S."/>
            <person name="Rosen B."/>
            <person name="Chan A."/>
            <person name="Zhou S."/>
            <person name="Gentzbittel L."/>
            <person name="Childs K.L."/>
            <person name="Yandell M."/>
            <person name="Gundlach H."/>
            <person name="Mayer K.F."/>
            <person name="Schwartz D.C."/>
            <person name="Town C.D."/>
        </authorList>
    </citation>
    <scope>GENOME REANNOTATION</scope>
    <source>
        <strain evidence="2">A17</strain>
        <strain evidence="3 4">cv. Jemalong A17</strain>
    </source>
</reference>
<dbReference type="HOGENOM" id="CLU_190964_0_0_1"/>
<reference evidence="3" key="3">
    <citation type="submission" date="2015-04" db="UniProtKB">
        <authorList>
            <consortium name="EnsemblPlants"/>
        </authorList>
    </citation>
    <scope>IDENTIFICATION</scope>
    <source>
        <strain evidence="3">cv. Jemalong A17</strain>
    </source>
</reference>
<accession>A0A072VE91</accession>
<name>A0A072VE91_MEDTR</name>
<sequence>MSNFQNKIASCIKPILLTFIVICIASVMVAGDVVFLPGKLCFVSTYCPTAPELCDNFCKVSLGNPKGGLCFKGQGVCCFN</sequence>
<dbReference type="PaxDb" id="3880-AES59106"/>
<evidence type="ECO:0000313" key="4">
    <source>
        <dbReference type="Proteomes" id="UP000002051"/>
    </source>
</evidence>
<keyword evidence="1" id="KW-1133">Transmembrane helix</keyword>
<gene>
    <name evidence="2" type="ordered locus">MTR_1g014530</name>
</gene>
<proteinExistence type="predicted"/>
<reference evidence="2 4" key="1">
    <citation type="journal article" date="2011" name="Nature">
        <title>The Medicago genome provides insight into the evolution of rhizobial symbioses.</title>
        <authorList>
            <person name="Young N.D."/>
            <person name="Debelle F."/>
            <person name="Oldroyd G.E."/>
            <person name="Geurts R."/>
            <person name="Cannon S.B."/>
            <person name="Udvardi M.K."/>
            <person name="Benedito V.A."/>
            <person name="Mayer K.F."/>
            <person name="Gouzy J."/>
            <person name="Schoof H."/>
            <person name="Van de Peer Y."/>
            <person name="Proost S."/>
            <person name="Cook D.R."/>
            <person name="Meyers B.C."/>
            <person name="Spannagl M."/>
            <person name="Cheung F."/>
            <person name="De Mita S."/>
            <person name="Krishnakumar V."/>
            <person name="Gundlach H."/>
            <person name="Zhou S."/>
            <person name="Mudge J."/>
            <person name="Bharti A.K."/>
            <person name="Murray J.D."/>
            <person name="Naoumkina M.A."/>
            <person name="Rosen B."/>
            <person name="Silverstein K.A."/>
            <person name="Tang H."/>
            <person name="Rombauts S."/>
            <person name="Zhao P.X."/>
            <person name="Zhou P."/>
            <person name="Barbe V."/>
            <person name="Bardou P."/>
            <person name="Bechner M."/>
            <person name="Bellec A."/>
            <person name="Berger A."/>
            <person name="Berges H."/>
            <person name="Bidwell S."/>
            <person name="Bisseling T."/>
            <person name="Choisne N."/>
            <person name="Couloux A."/>
            <person name="Denny R."/>
            <person name="Deshpande S."/>
            <person name="Dai X."/>
            <person name="Doyle J.J."/>
            <person name="Dudez A.M."/>
            <person name="Farmer A.D."/>
            <person name="Fouteau S."/>
            <person name="Franken C."/>
            <person name="Gibelin C."/>
            <person name="Gish J."/>
            <person name="Goldstein S."/>
            <person name="Gonzalez A.J."/>
            <person name="Green P.J."/>
            <person name="Hallab A."/>
            <person name="Hartog M."/>
            <person name="Hua A."/>
            <person name="Humphray S.J."/>
            <person name="Jeong D.H."/>
            <person name="Jing Y."/>
            <person name="Jocker A."/>
            <person name="Kenton S.M."/>
            <person name="Kim D.J."/>
            <person name="Klee K."/>
            <person name="Lai H."/>
            <person name="Lang C."/>
            <person name="Lin S."/>
            <person name="Macmil S.L."/>
            <person name="Magdelenat G."/>
            <person name="Matthews L."/>
            <person name="McCorrison J."/>
            <person name="Monaghan E.L."/>
            <person name="Mun J.H."/>
            <person name="Najar F.Z."/>
            <person name="Nicholson C."/>
            <person name="Noirot C."/>
            <person name="O'Bleness M."/>
            <person name="Paule C.R."/>
            <person name="Poulain J."/>
            <person name="Prion F."/>
            <person name="Qin B."/>
            <person name="Qu C."/>
            <person name="Retzel E.F."/>
            <person name="Riddle C."/>
            <person name="Sallet E."/>
            <person name="Samain S."/>
            <person name="Samson N."/>
            <person name="Sanders I."/>
            <person name="Saurat O."/>
            <person name="Scarpelli C."/>
            <person name="Schiex T."/>
            <person name="Segurens B."/>
            <person name="Severin A.J."/>
            <person name="Sherrier D.J."/>
            <person name="Shi R."/>
            <person name="Sims S."/>
            <person name="Singer S.R."/>
            <person name="Sinharoy S."/>
            <person name="Sterck L."/>
            <person name="Viollet A."/>
            <person name="Wang B.B."/>
            <person name="Wang K."/>
            <person name="Wang M."/>
            <person name="Wang X."/>
            <person name="Warfsmann J."/>
            <person name="Weissenbach J."/>
            <person name="White D.D."/>
            <person name="White J.D."/>
            <person name="Wiley G.B."/>
            <person name="Wincker P."/>
            <person name="Xing Y."/>
            <person name="Yang L."/>
            <person name="Yao Z."/>
            <person name="Ying F."/>
            <person name="Zhai J."/>
            <person name="Zhou L."/>
            <person name="Zuber A."/>
            <person name="Denarie J."/>
            <person name="Dixon R.A."/>
            <person name="May G.D."/>
            <person name="Schwartz D.C."/>
            <person name="Rogers J."/>
            <person name="Quetier F."/>
            <person name="Town C.D."/>
            <person name="Roe B.A."/>
        </authorList>
    </citation>
    <scope>NUCLEOTIDE SEQUENCE [LARGE SCALE GENOMIC DNA]</scope>
    <source>
        <strain evidence="2">A17</strain>
        <strain evidence="3 4">cv. Jemalong A17</strain>
    </source>
</reference>
<dbReference type="EMBL" id="CM001217">
    <property type="protein sequence ID" value="KEH39876.1"/>
    <property type="molecule type" value="Genomic_DNA"/>
</dbReference>
<dbReference type="EnsemblPlants" id="KEH39876">
    <property type="protein sequence ID" value="KEH39876"/>
    <property type="gene ID" value="MTR_1g014530"/>
</dbReference>
<dbReference type="AlphaFoldDB" id="A0A072VE91"/>
<evidence type="ECO:0000313" key="2">
    <source>
        <dbReference type="EMBL" id="KEH39876.1"/>
    </source>
</evidence>
<evidence type="ECO:0000313" key="3">
    <source>
        <dbReference type="EnsemblPlants" id="KEH39876"/>
    </source>
</evidence>
<keyword evidence="1" id="KW-0472">Membrane</keyword>
<evidence type="ECO:0000256" key="1">
    <source>
        <dbReference type="SAM" id="Phobius"/>
    </source>
</evidence>
<dbReference type="Proteomes" id="UP000002051">
    <property type="component" value="Unassembled WGS sequence"/>
</dbReference>